<dbReference type="PROSITE" id="PS50097">
    <property type="entry name" value="BTB"/>
    <property type="match status" value="1"/>
</dbReference>
<dbReference type="Pfam" id="PF07707">
    <property type="entry name" value="BACK"/>
    <property type="match status" value="1"/>
</dbReference>
<keyword evidence="2" id="KW-0677">Repeat</keyword>
<evidence type="ECO:0000256" key="2">
    <source>
        <dbReference type="ARBA" id="ARBA00022737"/>
    </source>
</evidence>
<dbReference type="RefSeq" id="XP_038078971.1">
    <property type="nucleotide sequence ID" value="XM_038223043.1"/>
</dbReference>
<dbReference type="Pfam" id="PF24981">
    <property type="entry name" value="Beta-prop_ATRN-LZTR1"/>
    <property type="match status" value="1"/>
</dbReference>
<organism evidence="5 6">
    <name type="scientific">Patiria miniata</name>
    <name type="common">Bat star</name>
    <name type="synonym">Asterina miniata</name>
    <dbReference type="NCBI Taxonomy" id="46514"/>
    <lineage>
        <taxon>Eukaryota</taxon>
        <taxon>Metazoa</taxon>
        <taxon>Echinodermata</taxon>
        <taxon>Eleutherozoa</taxon>
        <taxon>Asterozoa</taxon>
        <taxon>Asteroidea</taxon>
        <taxon>Valvatacea</taxon>
        <taxon>Valvatida</taxon>
        <taxon>Asterinidae</taxon>
        <taxon>Patiria</taxon>
    </lineage>
</organism>
<feature type="compositionally biased region" description="Basic residues" evidence="3">
    <location>
        <begin position="1"/>
        <end position="11"/>
    </location>
</feature>
<dbReference type="InterPro" id="IPR011705">
    <property type="entry name" value="BACK"/>
</dbReference>
<dbReference type="Pfam" id="PF00651">
    <property type="entry name" value="BTB"/>
    <property type="match status" value="1"/>
</dbReference>
<dbReference type="Gene3D" id="3.30.710.10">
    <property type="entry name" value="Potassium Channel Kv1.1, Chain A"/>
    <property type="match status" value="1"/>
</dbReference>
<dbReference type="Gene3D" id="2.120.10.80">
    <property type="entry name" value="Kelch-type beta propeller"/>
    <property type="match status" value="1"/>
</dbReference>
<dbReference type="GeneID" id="119746225"/>
<keyword evidence="6" id="KW-1185">Reference proteome</keyword>
<evidence type="ECO:0000256" key="3">
    <source>
        <dbReference type="SAM" id="MobiDB-lite"/>
    </source>
</evidence>
<dbReference type="Proteomes" id="UP000887568">
    <property type="component" value="Unplaced"/>
</dbReference>
<dbReference type="SUPFAM" id="SSF54695">
    <property type="entry name" value="POZ domain"/>
    <property type="match status" value="1"/>
</dbReference>
<keyword evidence="1" id="KW-0880">Kelch repeat</keyword>
<dbReference type="SUPFAM" id="SSF117281">
    <property type="entry name" value="Kelch motif"/>
    <property type="match status" value="1"/>
</dbReference>
<evidence type="ECO:0000259" key="4">
    <source>
        <dbReference type="PROSITE" id="PS50097"/>
    </source>
</evidence>
<feature type="domain" description="BTB" evidence="4">
    <location>
        <begin position="117"/>
        <end position="185"/>
    </location>
</feature>
<reference evidence="5" key="1">
    <citation type="submission" date="2022-11" db="UniProtKB">
        <authorList>
            <consortium name="EnsemblMetazoa"/>
        </authorList>
    </citation>
    <scope>IDENTIFICATION</scope>
</reference>
<dbReference type="PIRSF" id="PIRSF037037">
    <property type="entry name" value="Kelch-like_protein_gigaxonin"/>
    <property type="match status" value="1"/>
</dbReference>
<proteinExistence type="predicted"/>
<dbReference type="InterPro" id="IPR017096">
    <property type="entry name" value="BTB-kelch_protein"/>
</dbReference>
<accession>A0A914BTI7</accession>
<dbReference type="AlphaFoldDB" id="A0A914BTI7"/>
<dbReference type="SMART" id="SM00612">
    <property type="entry name" value="Kelch"/>
    <property type="match status" value="6"/>
</dbReference>
<evidence type="ECO:0000256" key="1">
    <source>
        <dbReference type="ARBA" id="ARBA00022441"/>
    </source>
</evidence>
<evidence type="ECO:0000313" key="6">
    <source>
        <dbReference type="Proteomes" id="UP000887568"/>
    </source>
</evidence>
<dbReference type="OrthoDB" id="45365at2759"/>
<dbReference type="InterPro" id="IPR011333">
    <property type="entry name" value="SKP1/BTB/POZ_sf"/>
</dbReference>
<feature type="compositionally biased region" description="Basic and acidic residues" evidence="3">
    <location>
        <begin position="38"/>
        <end position="54"/>
    </location>
</feature>
<dbReference type="InterPro" id="IPR000210">
    <property type="entry name" value="BTB/POZ_dom"/>
</dbReference>
<protein>
    <recommendedName>
        <fullName evidence="4">BTB domain-containing protein</fullName>
    </recommendedName>
</protein>
<dbReference type="OMA" id="EALHYHC"/>
<dbReference type="InterPro" id="IPR006652">
    <property type="entry name" value="Kelch_1"/>
</dbReference>
<sequence>MLRWKTRKKRAQAPAGKKVTNLKKKVVQPPIQAEEEPAEAREPDADLLKTKSETETPPTESPKTVGVVLLELPGRQSRLSTLLEVSHPNVALPFPDAPHAEHVLVAMTSLWRKKQLNDVVLAIGPHRVGTHKLVLAACSGYFSELFTREESAESDEFVYKLHGISFDTLKLLLESMYTGKLPIDSSRLEEILAASVYLKLSSALKTCCDYMIENMETSTCLRTLGLATVFGLTHVMEEASKMASRNFGDISDTQEFLELPEKPMMTLISRDDLVVDSELNVFAAVLRWIEVDRETRLTHAAALLENVRLPMIKPSDLVDHVENVEYLMEIPPCEALVREALHYYCLPLRQSILQSRRTSPRSTRRLTTVVALGGQPRKAKDSVGDVLTYYNSETNEWGTLTKMIQPRHHHAAAMLGGFLYVAGGRELVNSPDGPMQSAHRYDPRTDSWIQIADMKNARESFQMGVLDGMIYAVGGRQSNETSLAAVERYNPSTDQWEERAPLGAPRRCVAVAVHDGKLYAVGGSGNQKISNKVECYILASDTWEQKQDLETPRFFASLSSVGDHLYLAGGATVMSAPPARGVQCVPEIERYDPGTDAWTTMPAPMRHPRAEAASCVVGSRIYVLGGYCWERKAWLESAECFDVETGEWSELADYPHAYTGMACCCLTLHKLP</sequence>
<dbReference type="PANTHER" id="PTHR45632:SF10">
    <property type="entry name" value="BTB DOMAIN-CONTAINING PROTEIN"/>
    <property type="match status" value="1"/>
</dbReference>
<name>A0A914BTI7_PATMI</name>
<feature type="region of interest" description="Disordered" evidence="3">
    <location>
        <begin position="1"/>
        <end position="63"/>
    </location>
</feature>
<dbReference type="InterPro" id="IPR015915">
    <property type="entry name" value="Kelch-typ_b-propeller"/>
</dbReference>
<dbReference type="PANTHER" id="PTHR45632">
    <property type="entry name" value="LD33804P"/>
    <property type="match status" value="1"/>
</dbReference>
<dbReference type="Gene3D" id="1.25.40.420">
    <property type="match status" value="1"/>
</dbReference>
<evidence type="ECO:0000313" key="5">
    <source>
        <dbReference type="EnsemblMetazoa" id="XP_038078971.1"/>
    </source>
</evidence>
<dbReference type="SMART" id="SM00225">
    <property type="entry name" value="BTB"/>
    <property type="match status" value="1"/>
</dbReference>
<dbReference type="FunFam" id="1.25.40.420:FF:000001">
    <property type="entry name" value="Kelch-like family member 12"/>
    <property type="match status" value="1"/>
</dbReference>
<dbReference type="InterPro" id="IPR056737">
    <property type="entry name" value="Beta-prop_ATRN-MKLN-like"/>
</dbReference>
<dbReference type="SMART" id="SM00875">
    <property type="entry name" value="BACK"/>
    <property type="match status" value="1"/>
</dbReference>
<dbReference type="EnsemblMetazoa" id="XM_038223043.1">
    <property type="protein sequence ID" value="XP_038078971.1"/>
    <property type="gene ID" value="LOC119746225"/>
</dbReference>